<accession>A0A937CLX7</accession>
<evidence type="ECO:0000256" key="3">
    <source>
        <dbReference type="ARBA" id="ARBA00023239"/>
    </source>
</evidence>
<dbReference type="Pfam" id="PF04115">
    <property type="entry name" value="Ureidogly_lyase"/>
    <property type="match status" value="1"/>
</dbReference>
<keyword evidence="2" id="KW-0659">Purine metabolism</keyword>
<reference evidence="5" key="1">
    <citation type="submission" date="2021-01" db="EMBL/GenBank/DDBJ databases">
        <title>Rhizobium sp. strain KVB221 16S ribosomal RNA gene Genome sequencing and assembly.</title>
        <authorList>
            <person name="Kang M."/>
        </authorList>
    </citation>
    <scope>NUCLEOTIDE SEQUENCE</scope>
    <source>
        <strain evidence="5">KVB221</strain>
    </source>
</reference>
<organism evidence="5 6">
    <name type="scientific">Rhizobium setariae</name>
    <dbReference type="NCBI Taxonomy" id="2801340"/>
    <lineage>
        <taxon>Bacteria</taxon>
        <taxon>Pseudomonadati</taxon>
        <taxon>Pseudomonadota</taxon>
        <taxon>Alphaproteobacteria</taxon>
        <taxon>Hyphomicrobiales</taxon>
        <taxon>Rhizobiaceae</taxon>
        <taxon>Rhizobium/Agrobacterium group</taxon>
        <taxon>Rhizobium</taxon>
    </lineage>
</organism>
<comment type="subunit">
    <text evidence="1">Homodimer.</text>
</comment>
<evidence type="ECO:0000313" key="6">
    <source>
        <dbReference type="Proteomes" id="UP000633219"/>
    </source>
</evidence>
<dbReference type="GO" id="GO:0000256">
    <property type="term" value="P:allantoin catabolic process"/>
    <property type="evidence" value="ECO:0007669"/>
    <property type="project" value="InterPro"/>
</dbReference>
<evidence type="ECO:0000256" key="2">
    <source>
        <dbReference type="ARBA" id="ARBA00022631"/>
    </source>
</evidence>
<evidence type="ECO:0000256" key="4">
    <source>
        <dbReference type="ARBA" id="ARBA00047684"/>
    </source>
</evidence>
<dbReference type="Gene3D" id="2.60.120.480">
    <property type="entry name" value="Ureidoglycolate hydrolase"/>
    <property type="match status" value="1"/>
</dbReference>
<dbReference type="EMBL" id="JAEQNC010000009">
    <property type="protein sequence ID" value="MBL0373655.1"/>
    <property type="molecule type" value="Genomic_DNA"/>
</dbReference>
<dbReference type="RefSeq" id="WP_201660511.1">
    <property type="nucleotide sequence ID" value="NZ_JAEQNC010000009.1"/>
</dbReference>
<comment type="caution">
    <text evidence="5">The sequence shown here is derived from an EMBL/GenBank/DDBJ whole genome shotgun (WGS) entry which is preliminary data.</text>
</comment>
<dbReference type="SUPFAM" id="SSF51182">
    <property type="entry name" value="RmlC-like cupins"/>
    <property type="match status" value="1"/>
</dbReference>
<comment type="catalytic activity">
    <reaction evidence="4">
        <text>(S)-ureidoglycolate = urea + glyoxylate</text>
        <dbReference type="Rhea" id="RHEA:11304"/>
        <dbReference type="ChEBI" id="CHEBI:16199"/>
        <dbReference type="ChEBI" id="CHEBI:36655"/>
        <dbReference type="ChEBI" id="CHEBI:57296"/>
        <dbReference type="EC" id="4.3.2.3"/>
    </reaction>
</comment>
<dbReference type="GO" id="GO:0006144">
    <property type="term" value="P:purine nucleobase metabolic process"/>
    <property type="evidence" value="ECO:0007669"/>
    <property type="project" value="UniProtKB-KW"/>
</dbReference>
<proteinExistence type="predicted"/>
<evidence type="ECO:0000313" key="5">
    <source>
        <dbReference type="EMBL" id="MBL0373655.1"/>
    </source>
</evidence>
<protein>
    <submittedName>
        <fullName evidence="5">Ureidoglycolate lyase</fullName>
    </submittedName>
</protein>
<dbReference type="GO" id="GO:0004848">
    <property type="term" value="F:ureidoglycolate hydrolase activity"/>
    <property type="evidence" value="ECO:0007669"/>
    <property type="project" value="InterPro"/>
</dbReference>
<dbReference type="InterPro" id="IPR024060">
    <property type="entry name" value="Ureidoglycolate_lyase_dom_sf"/>
</dbReference>
<dbReference type="Proteomes" id="UP000633219">
    <property type="component" value="Unassembled WGS sequence"/>
</dbReference>
<gene>
    <name evidence="5" type="ORF">JJB09_16645</name>
</gene>
<dbReference type="AlphaFoldDB" id="A0A937CLX7"/>
<name>A0A937CLX7_9HYPH</name>
<keyword evidence="3 5" id="KW-0456">Lyase</keyword>
<evidence type="ECO:0000256" key="1">
    <source>
        <dbReference type="ARBA" id="ARBA00011738"/>
    </source>
</evidence>
<dbReference type="InterPro" id="IPR007247">
    <property type="entry name" value="Ureidogly_lyase"/>
</dbReference>
<keyword evidence="6" id="KW-1185">Reference proteome</keyword>
<dbReference type="GO" id="GO:0050385">
    <property type="term" value="F:ureidoglycolate lyase activity"/>
    <property type="evidence" value="ECO:0007669"/>
    <property type="project" value="UniProtKB-EC"/>
</dbReference>
<dbReference type="InterPro" id="IPR011051">
    <property type="entry name" value="RmlC_Cupin_sf"/>
</dbReference>
<sequence>MSIPVPDHIVAQPATAENFARFGTVYDLLGDSDPQVIWTKGDGWTDGFTATPLISGSGHLGMTRGGAAPWDCAQMERHHKTEEALFCAGEPVVLAVAPASDATAPRRHEIEAFVISPGQVVVMKRGVWHDACRGAANPTPYFWMAMCGLEVSPWVSVEDGPLTVRVEATDGQST</sequence>